<evidence type="ECO:0000256" key="1">
    <source>
        <dbReference type="SAM" id="MobiDB-lite"/>
    </source>
</evidence>
<dbReference type="Proteomes" id="UP001501000">
    <property type="component" value="Unassembled WGS sequence"/>
</dbReference>
<dbReference type="EMBL" id="BAABAJ010000008">
    <property type="protein sequence ID" value="GAA3918872.1"/>
    <property type="molecule type" value="Genomic_DNA"/>
</dbReference>
<organism evidence="2 3">
    <name type="scientific">Streptomyces gulbargensis</name>
    <dbReference type="NCBI Taxonomy" id="364901"/>
    <lineage>
        <taxon>Bacteria</taxon>
        <taxon>Bacillati</taxon>
        <taxon>Actinomycetota</taxon>
        <taxon>Actinomycetes</taxon>
        <taxon>Kitasatosporales</taxon>
        <taxon>Streptomycetaceae</taxon>
        <taxon>Streptomyces</taxon>
    </lineage>
</organism>
<dbReference type="RefSeq" id="WP_425578583.1">
    <property type="nucleotide sequence ID" value="NZ_BAABAJ010000008.1"/>
</dbReference>
<keyword evidence="3" id="KW-1185">Reference proteome</keyword>
<name>A0ABP7MDN7_9ACTN</name>
<reference evidence="3" key="1">
    <citation type="journal article" date="2019" name="Int. J. Syst. Evol. Microbiol.">
        <title>The Global Catalogue of Microorganisms (GCM) 10K type strain sequencing project: providing services to taxonomists for standard genome sequencing and annotation.</title>
        <authorList>
            <consortium name="The Broad Institute Genomics Platform"/>
            <consortium name="The Broad Institute Genome Sequencing Center for Infectious Disease"/>
            <person name="Wu L."/>
            <person name="Ma J."/>
        </authorList>
    </citation>
    <scope>NUCLEOTIDE SEQUENCE [LARGE SCALE GENOMIC DNA]</scope>
    <source>
        <strain evidence="3">JCM 16956</strain>
    </source>
</reference>
<accession>A0ABP7MDN7</accession>
<evidence type="ECO:0000313" key="2">
    <source>
        <dbReference type="EMBL" id="GAA3918872.1"/>
    </source>
</evidence>
<sequence>MPYVPAREELPEQSADATLGFPASFPAEEQEPGLATVAVAVAVAEFTGPVAGEEPRHELVVTHNFLVVRLVSEALDAPKARWWAPTRPTRH</sequence>
<feature type="compositionally biased region" description="Basic and acidic residues" evidence="1">
    <location>
        <begin position="1"/>
        <end position="10"/>
    </location>
</feature>
<proteinExistence type="predicted"/>
<comment type="caution">
    <text evidence="2">The sequence shown here is derived from an EMBL/GenBank/DDBJ whole genome shotgun (WGS) entry which is preliminary data.</text>
</comment>
<gene>
    <name evidence="2" type="ORF">GCM10022244_30070</name>
</gene>
<evidence type="ECO:0000313" key="3">
    <source>
        <dbReference type="Proteomes" id="UP001501000"/>
    </source>
</evidence>
<evidence type="ECO:0008006" key="4">
    <source>
        <dbReference type="Google" id="ProtNLM"/>
    </source>
</evidence>
<protein>
    <recommendedName>
        <fullName evidence="4">Phosphoglycerate mutase</fullName>
    </recommendedName>
</protein>
<feature type="region of interest" description="Disordered" evidence="1">
    <location>
        <begin position="1"/>
        <end position="26"/>
    </location>
</feature>